<evidence type="ECO:0000313" key="4">
    <source>
        <dbReference type="Proteomes" id="UP001054902"/>
    </source>
</evidence>
<dbReference type="EMBL" id="BLLK01000019">
    <property type="protein sequence ID" value="GFH44199.1"/>
    <property type="molecule type" value="Genomic_DNA"/>
</dbReference>
<keyword evidence="4" id="KW-1185">Reference proteome</keyword>
<name>A0AAD3CEK4_9STRA</name>
<gene>
    <name evidence="3" type="ORF">CTEN210_00673</name>
</gene>
<dbReference type="Pfam" id="PF02493">
    <property type="entry name" value="MORN"/>
    <property type="match status" value="4"/>
</dbReference>
<dbReference type="SUPFAM" id="SSF82185">
    <property type="entry name" value="Histone H3 K4-specific methyltransferase SET7/9 N-terminal domain"/>
    <property type="match status" value="2"/>
</dbReference>
<sequence>MSTIEEYEEEQRKKFLNEVITLTLKKSKAVTCATWKVSRFRLDVDFVNTLIQRSFSPATGVTLAYLKTLQEKGKKGSHGGIILPQDMVRLCHKNQEYEIVIKEPKSIAMPSLNYTGGLKFLLRNVPSFSQNNLYPVRIYHLVRWVKESILKEEPKLKEMQQKIETLKKNLSKVTSKLEELCSSPIVDSKGDVIMGKEAERIRSQNYNRILQDRLDLRSDLEEANNSKSKLYQQQYKELEVIVKECKVGEFSITFCGFKKKYYEDVFKSKSDWNTTLLFASPENVDLAKDNELDSEYLVNTGEMSICCVEHGFGCFRKTNDESNKHNSAICYLGTYEDGLFHGSGLLYDSDCIYAGSFNRGNKSADGMLLMKDGDVLRGDFAAVESKPVYENNRYSKGQATGKGKILFADGAIYEGDFKNGNITGNGIYISSKGDKLEGAFLNGELVEGTKALSNGERFQGNFSEFGLLEGNSHYSSQEKRSEFQGTFSGGMKEGYGLEKFHSKYKTEEVMARFEGTRSGIGIQQISVDRKPIIIQGPWLAGRVKTSGYVSSKSGSYIPTTSKQSTQYKLLHRYAQVEVKKDKKVERERMSLKSEEEKFRFEREAHCSDAFCYYTSKNNKELGEREMKLPSKAPLKQHMTVVGPRTVESAQNSPGLQFLPGNVSSQGIYHEMKKKLLKEWNSDNVEIFKEYIDSIDFALNLFEEEIQFSQKNMI</sequence>
<evidence type="ECO:0000256" key="1">
    <source>
        <dbReference type="ARBA" id="ARBA00022737"/>
    </source>
</evidence>
<dbReference type="Proteomes" id="UP001054902">
    <property type="component" value="Unassembled WGS sequence"/>
</dbReference>
<dbReference type="PANTHER" id="PTHR23084">
    <property type="entry name" value="PHOSPHATIDYLINOSITOL-4-PHOSPHATE 5-KINASE RELATED"/>
    <property type="match status" value="1"/>
</dbReference>
<feature type="coiled-coil region" evidence="2">
    <location>
        <begin position="156"/>
        <end position="183"/>
    </location>
</feature>
<comment type="caution">
    <text evidence="3">The sequence shown here is derived from an EMBL/GenBank/DDBJ whole genome shotgun (WGS) entry which is preliminary data.</text>
</comment>
<accession>A0AAD3CEK4</accession>
<keyword evidence="1" id="KW-0677">Repeat</keyword>
<proteinExistence type="predicted"/>
<dbReference type="InterPro" id="IPR003409">
    <property type="entry name" value="MORN"/>
</dbReference>
<dbReference type="SMART" id="SM00698">
    <property type="entry name" value="MORN"/>
    <property type="match status" value="3"/>
</dbReference>
<dbReference type="Gene3D" id="2.20.110.10">
    <property type="entry name" value="Histone H3 K4-specific methyltransferase SET7/9 N-terminal domain"/>
    <property type="match status" value="1"/>
</dbReference>
<dbReference type="PANTHER" id="PTHR23084:SF263">
    <property type="entry name" value="MORN REPEAT-CONTAINING PROTEIN 1"/>
    <property type="match status" value="1"/>
</dbReference>
<evidence type="ECO:0000313" key="3">
    <source>
        <dbReference type="EMBL" id="GFH44199.1"/>
    </source>
</evidence>
<organism evidence="3 4">
    <name type="scientific">Chaetoceros tenuissimus</name>
    <dbReference type="NCBI Taxonomy" id="426638"/>
    <lineage>
        <taxon>Eukaryota</taxon>
        <taxon>Sar</taxon>
        <taxon>Stramenopiles</taxon>
        <taxon>Ochrophyta</taxon>
        <taxon>Bacillariophyta</taxon>
        <taxon>Coscinodiscophyceae</taxon>
        <taxon>Chaetocerotophycidae</taxon>
        <taxon>Chaetocerotales</taxon>
        <taxon>Chaetocerotaceae</taxon>
        <taxon>Chaetoceros</taxon>
    </lineage>
</organism>
<protein>
    <submittedName>
        <fullName evidence="3">Uncharacterized protein</fullName>
    </submittedName>
</protein>
<keyword evidence="2" id="KW-0175">Coiled coil</keyword>
<reference evidence="3 4" key="1">
    <citation type="journal article" date="2021" name="Sci. Rep.">
        <title>The genome of the diatom Chaetoceros tenuissimus carries an ancient integrated fragment of an extant virus.</title>
        <authorList>
            <person name="Hongo Y."/>
            <person name="Kimura K."/>
            <person name="Takaki Y."/>
            <person name="Yoshida Y."/>
            <person name="Baba S."/>
            <person name="Kobayashi G."/>
            <person name="Nagasaki K."/>
            <person name="Hano T."/>
            <person name="Tomaru Y."/>
        </authorList>
    </citation>
    <scope>NUCLEOTIDE SEQUENCE [LARGE SCALE GENOMIC DNA]</scope>
    <source>
        <strain evidence="3 4">NIES-3715</strain>
    </source>
</reference>
<evidence type="ECO:0000256" key="2">
    <source>
        <dbReference type="SAM" id="Coils"/>
    </source>
</evidence>
<dbReference type="AlphaFoldDB" id="A0AAD3CEK4"/>